<evidence type="ECO:0000259" key="1">
    <source>
        <dbReference type="Pfam" id="PF12937"/>
    </source>
</evidence>
<protein>
    <recommendedName>
        <fullName evidence="1">F-box domain-containing protein</fullName>
    </recommendedName>
</protein>
<evidence type="ECO:0000313" key="3">
    <source>
        <dbReference type="Proteomes" id="UP000266861"/>
    </source>
</evidence>
<reference evidence="2 3" key="1">
    <citation type="submission" date="2018-08" db="EMBL/GenBank/DDBJ databases">
        <title>Genome and evolution of the arbuscular mycorrhizal fungus Diversispora epigaea (formerly Glomus versiforme) and its bacterial endosymbionts.</title>
        <authorList>
            <person name="Sun X."/>
            <person name="Fei Z."/>
            <person name="Harrison M."/>
        </authorList>
    </citation>
    <scope>NUCLEOTIDE SEQUENCE [LARGE SCALE GENOMIC DNA]</scope>
    <source>
        <strain evidence="2 3">IT104</strain>
    </source>
</reference>
<dbReference type="Pfam" id="PF12937">
    <property type="entry name" value="F-box-like"/>
    <property type="match status" value="1"/>
</dbReference>
<accession>A0A397G1V9</accession>
<keyword evidence="3" id="KW-1185">Reference proteome</keyword>
<sequence length="344" mass="39852">MSSVSSFPNEIMQKILKDLFHYNTPYQPHYRDLFNCVLVNRQWCSLAIPILWTDPLRHMDVHSKPCDPIIITYLSTLNQVEKSKLNNMLGSITLFDDTIYNYPSFLKILNLNVFYMAISNFINSLDLKKRKEIFLRDHLFREMFNILTNQNANLKGLLITVDYPLCDLLPTLNHTKFGSLINPIKKMKFEIIENSQHILLFLAKNEYLELWQKTSHLSNQKGTIDNVISLLLNQYRLNGLKIGGFSKGIHQIISSLSNLKSTLSIIQFSHIDFSSCGSMNGLADCENLENLGFYCCENLTKVMWAPLLRTSMNTLEEVILYDTSADCIKEWSKRRHIKVLEDLI</sequence>
<organism evidence="2 3">
    <name type="scientific">Diversispora epigaea</name>
    <dbReference type="NCBI Taxonomy" id="1348612"/>
    <lineage>
        <taxon>Eukaryota</taxon>
        <taxon>Fungi</taxon>
        <taxon>Fungi incertae sedis</taxon>
        <taxon>Mucoromycota</taxon>
        <taxon>Glomeromycotina</taxon>
        <taxon>Glomeromycetes</taxon>
        <taxon>Diversisporales</taxon>
        <taxon>Diversisporaceae</taxon>
        <taxon>Diversispora</taxon>
    </lineage>
</organism>
<gene>
    <name evidence="2" type="ORF">Glove_851g18</name>
</gene>
<dbReference type="EMBL" id="PQFF01000618">
    <property type="protein sequence ID" value="RHZ43844.1"/>
    <property type="molecule type" value="Genomic_DNA"/>
</dbReference>
<dbReference type="Proteomes" id="UP000266861">
    <property type="component" value="Unassembled WGS sequence"/>
</dbReference>
<dbReference type="AlphaFoldDB" id="A0A397G1V9"/>
<dbReference type="InterPro" id="IPR001810">
    <property type="entry name" value="F-box_dom"/>
</dbReference>
<dbReference type="OrthoDB" id="2351154at2759"/>
<name>A0A397G1V9_9GLOM</name>
<comment type="caution">
    <text evidence="2">The sequence shown here is derived from an EMBL/GenBank/DDBJ whole genome shotgun (WGS) entry which is preliminary data.</text>
</comment>
<proteinExistence type="predicted"/>
<evidence type="ECO:0000313" key="2">
    <source>
        <dbReference type="EMBL" id="RHZ43844.1"/>
    </source>
</evidence>
<feature type="domain" description="F-box" evidence="1">
    <location>
        <begin position="7"/>
        <end position="56"/>
    </location>
</feature>